<evidence type="ECO:0000313" key="13">
    <source>
        <dbReference type="EMBL" id="KAI3432767.1"/>
    </source>
</evidence>
<evidence type="ECO:0000256" key="4">
    <source>
        <dbReference type="ARBA" id="ARBA00022679"/>
    </source>
</evidence>
<keyword evidence="6" id="KW-0418">Kinase</keyword>
<evidence type="ECO:0000256" key="9">
    <source>
        <dbReference type="ARBA" id="ARBA00048367"/>
    </source>
</evidence>
<dbReference type="InterPro" id="IPR050108">
    <property type="entry name" value="CDK"/>
</dbReference>
<keyword evidence="7 10" id="KW-0067">ATP-binding</keyword>
<dbReference type="Pfam" id="PF00069">
    <property type="entry name" value="Pkinase"/>
    <property type="match status" value="1"/>
</dbReference>
<feature type="region of interest" description="Disordered" evidence="11">
    <location>
        <begin position="530"/>
        <end position="552"/>
    </location>
</feature>
<reference evidence="13" key="1">
    <citation type="journal article" date="2019" name="Plant J.">
        <title>Chlorella vulgaris genome assembly and annotation reveals the molecular basis for metabolic acclimation to high light conditions.</title>
        <authorList>
            <person name="Cecchin M."/>
            <person name="Marcolungo L."/>
            <person name="Rossato M."/>
            <person name="Girolomoni L."/>
            <person name="Cosentino E."/>
            <person name="Cuine S."/>
            <person name="Li-Beisson Y."/>
            <person name="Delledonne M."/>
            <person name="Ballottari M."/>
        </authorList>
    </citation>
    <scope>NUCLEOTIDE SEQUENCE</scope>
    <source>
        <strain evidence="13">211/11P</strain>
    </source>
</reference>
<dbReference type="PROSITE" id="PS50011">
    <property type="entry name" value="PROTEIN_KINASE_DOM"/>
    <property type="match status" value="1"/>
</dbReference>
<feature type="compositionally biased region" description="Low complexity" evidence="11">
    <location>
        <begin position="928"/>
        <end position="942"/>
    </location>
</feature>
<feature type="compositionally biased region" description="Low complexity" evidence="11">
    <location>
        <begin position="817"/>
        <end position="843"/>
    </location>
</feature>
<evidence type="ECO:0000313" key="14">
    <source>
        <dbReference type="Proteomes" id="UP001055712"/>
    </source>
</evidence>
<dbReference type="AlphaFoldDB" id="A0A9D4TSZ0"/>
<feature type="compositionally biased region" description="Low complexity" evidence="11">
    <location>
        <begin position="424"/>
        <end position="468"/>
    </location>
</feature>
<feature type="region of interest" description="Disordered" evidence="11">
    <location>
        <begin position="649"/>
        <end position="765"/>
    </location>
</feature>
<feature type="compositionally biased region" description="Low complexity" evidence="11">
    <location>
        <begin position="694"/>
        <end position="723"/>
    </location>
</feature>
<evidence type="ECO:0000256" key="10">
    <source>
        <dbReference type="PROSITE-ProRule" id="PRU10141"/>
    </source>
</evidence>
<feature type="compositionally biased region" description="Low complexity" evidence="11">
    <location>
        <begin position="874"/>
        <end position="906"/>
    </location>
</feature>
<comment type="caution">
    <text evidence="13">The sequence shown here is derived from an EMBL/GenBank/DDBJ whole genome shotgun (WGS) entry which is preliminary data.</text>
</comment>
<evidence type="ECO:0000256" key="6">
    <source>
        <dbReference type="ARBA" id="ARBA00022777"/>
    </source>
</evidence>
<feature type="compositionally biased region" description="Basic and acidic residues" evidence="11">
    <location>
        <begin position="591"/>
        <end position="605"/>
    </location>
</feature>
<dbReference type="SUPFAM" id="SSF56112">
    <property type="entry name" value="Protein kinase-like (PK-like)"/>
    <property type="match status" value="1"/>
</dbReference>
<comment type="catalytic activity">
    <reaction evidence="9">
        <text>L-seryl-[protein] + ATP = O-phospho-L-seryl-[protein] + ADP + H(+)</text>
        <dbReference type="Rhea" id="RHEA:17989"/>
        <dbReference type="Rhea" id="RHEA-COMP:9863"/>
        <dbReference type="Rhea" id="RHEA-COMP:11604"/>
        <dbReference type="ChEBI" id="CHEBI:15378"/>
        <dbReference type="ChEBI" id="CHEBI:29999"/>
        <dbReference type="ChEBI" id="CHEBI:30616"/>
        <dbReference type="ChEBI" id="CHEBI:83421"/>
        <dbReference type="ChEBI" id="CHEBI:456216"/>
        <dbReference type="EC" id="2.7.11.22"/>
    </reaction>
</comment>
<dbReference type="SMART" id="SM00220">
    <property type="entry name" value="S_TKc"/>
    <property type="match status" value="1"/>
</dbReference>
<comment type="catalytic activity">
    <reaction evidence="8">
        <text>L-threonyl-[protein] + ATP = O-phospho-L-threonyl-[protein] + ADP + H(+)</text>
        <dbReference type="Rhea" id="RHEA:46608"/>
        <dbReference type="Rhea" id="RHEA-COMP:11060"/>
        <dbReference type="Rhea" id="RHEA-COMP:11605"/>
        <dbReference type="ChEBI" id="CHEBI:15378"/>
        <dbReference type="ChEBI" id="CHEBI:30013"/>
        <dbReference type="ChEBI" id="CHEBI:30616"/>
        <dbReference type="ChEBI" id="CHEBI:61977"/>
        <dbReference type="ChEBI" id="CHEBI:456216"/>
        <dbReference type="EC" id="2.7.11.22"/>
    </reaction>
</comment>
<feature type="region of interest" description="Disordered" evidence="11">
    <location>
        <begin position="348"/>
        <end position="382"/>
    </location>
</feature>
<evidence type="ECO:0000256" key="5">
    <source>
        <dbReference type="ARBA" id="ARBA00022741"/>
    </source>
</evidence>
<evidence type="ECO:0000256" key="8">
    <source>
        <dbReference type="ARBA" id="ARBA00047811"/>
    </source>
</evidence>
<accession>A0A9D4TSZ0</accession>
<dbReference type="Gene3D" id="1.10.510.10">
    <property type="entry name" value="Transferase(Phosphotransferase) domain 1"/>
    <property type="match status" value="1"/>
</dbReference>
<protein>
    <recommendedName>
        <fullName evidence="2">cyclin-dependent kinase</fullName>
        <ecNumber evidence="2">2.7.11.22</ecNumber>
    </recommendedName>
</protein>
<feature type="compositionally biased region" description="Low complexity" evidence="11">
    <location>
        <begin position="402"/>
        <end position="413"/>
    </location>
</feature>
<dbReference type="EMBL" id="SIDB01000005">
    <property type="protein sequence ID" value="KAI3432767.1"/>
    <property type="molecule type" value="Genomic_DNA"/>
</dbReference>
<reference evidence="13" key="2">
    <citation type="submission" date="2020-11" db="EMBL/GenBank/DDBJ databases">
        <authorList>
            <person name="Cecchin M."/>
            <person name="Marcolungo L."/>
            <person name="Rossato M."/>
            <person name="Girolomoni L."/>
            <person name="Cosentino E."/>
            <person name="Cuine S."/>
            <person name="Li-Beisson Y."/>
            <person name="Delledonne M."/>
            <person name="Ballottari M."/>
        </authorList>
    </citation>
    <scope>NUCLEOTIDE SEQUENCE</scope>
    <source>
        <strain evidence="13">211/11P</strain>
        <tissue evidence="13">Whole cell</tissue>
    </source>
</reference>
<dbReference type="FunFam" id="3.30.200.20:FF:000049">
    <property type="entry name" value="cyclin-dependent kinase-like 1 isoform X1"/>
    <property type="match status" value="1"/>
</dbReference>
<sequence length="942" mass="102037">MEVYENLGRIGEGTFGTVIKCRHRESGDIVAIKRFKSRIDGEGGDAAAVRKTALREVEMLRGLHHPHIVSLLDVFRQGGRLFLCFEYLEKTVLEDLERHPGGLPEGDVKRIMWQLLLAVDYLHGKRVIHRDIKPENILLNSSGILRLCDFGFARHMHAADGGSNSAAAGGGRSGSDGGDGTADGQRYSEYVATRWYRAPELLLGGGQYSGPEVDIWALGCLLAELVSRLPLFPGESDADQLHLILACFGRLGEQQMGWLEAHPLYSSMVLPAVQEVHPLRRRFPHFSPPLLEVLEACLQVDPAARPSAAQLLAMPYFSDTGSWLTPEFRRAQERAQDELEERKLLLHKRQKVAQQQQQQAPPRHQQAPAAAMGHRGSGCGVGGGDGSLPVKCVQPGPARLCSPSSPQQQSSSPGIPAYRPATRQHQQQQQHQQNQQLHQQQLSQQQPNQQQLNQPHQQQKQQQPNQQQSMHHRVAVQGHPPPALRQRQQQRPAAVAQPAVVAPAPAASAATEVQHTPAAVQPLEEQLPPLGKAKHAPATSPSPSPPQRFTANINVRAGPPLLHFNQQQQQQYLYHSPPQQPHQQQYHQHHQREEQQQDGGREVARGRRRLSLAEPGEKLAVTPFGPEDSLSYFPLRGSRAVARWGATNTQQLPQQQPQQYLSTQHQQAAQLQHQAPITKQPYTHHHHPARHQQRGWAAPAGPGPQQQRQPVPVPGVAVRQGGQERATAGTAHWWHIRHRSQQQQQQQQQQEQQQHAQQQQAPSLHAAGREGVLAGAAPTAGASAATTGASGGKASYKAAVLSGGGSRSPSLDPPSLPSSAPGSPAAAGRSPSLLAALAGSPSAQRWQQRAAGNRQSYEQAAAEGGKHSPASVQAAPLPTTAFSTSTSTSSGGSGSAGLSRLGGAPATAAPHAQPCRLLQQSPHRQRQRAAASSAWSPAASPL</sequence>
<feature type="compositionally biased region" description="Low complexity" evidence="11">
    <location>
        <begin position="649"/>
        <end position="675"/>
    </location>
</feature>
<dbReference type="OrthoDB" id="548217at2759"/>
<feature type="region of interest" description="Disordered" evidence="11">
    <location>
        <begin position="398"/>
        <end position="475"/>
    </location>
</feature>
<feature type="compositionally biased region" description="Low complexity" evidence="11">
    <location>
        <begin position="741"/>
        <end position="760"/>
    </location>
</feature>
<feature type="compositionally biased region" description="Low complexity" evidence="11">
    <location>
        <begin position="577"/>
        <end position="586"/>
    </location>
</feature>
<dbReference type="PANTHER" id="PTHR24056:SF400">
    <property type="entry name" value="KINASE, PUTATIVE-RELATED"/>
    <property type="match status" value="1"/>
</dbReference>
<dbReference type="PROSITE" id="PS00108">
    <property type="entry name" value="PROTEIN_KINASE_ST"/>
    <property type="match status" value="1"/>
</dbReference>
<feature type="region of interest" description="Disordered" evidence="11">
    <location>
        <begin position="577"/>
        <end position="611"/>
    </location>
</feature>
<feature type="region of interest" description="Disordered" evidence="11">
    <location>
        <begin position="799"/>
        <end position="942"/>
    </location>
</feature>
<feature type="region of interest" description="Disordered" evidence="11">
    <location>
        <begin position="163"/>
        <end position="183"/>
    </location>
</feature>
<dbReference type="GO" id="GO:0005524">
    <property type="term" value="F:ATP binding"/>
    <property type="evidence" value="ECO:0007669"/>
    <property type="project" value="UniProtKB-UniRule"/>
</dbReference>
<feature type="domain" description="Protein kinase" evidence="12">
    <location>
        <begin position="4"/>
        <end position="317"/>
    </location>
</feature>
<dbReference type="Gene3D" id="3.30.200.20">
    <property type="entry name" value="Phosphorylase Kinase, domain 1"/>
    <property type="match status" value="1"/>
</dbReference>
<evidence type="ECO:0000256" key="2">
    <source>
        <dbReference type="ARBA" id="ARBA00012425"/>
    </source>
</evidence>
<dbReference type="InterPro" id="IPR017441">
    <property type="entry name" value="Protein_kinase_ATP_BS"/>
</dbReference>
<feature type="compositionally biased region" description="Low complexity" evidence="11">
    <location>
        <begin position="353"/>
        <end position="374"/>
    </location>
</feature>
<evidence type="ECO:0000256" key="3">
    <source>
        <dbReference type="ARBA" id="ARBA00022527"/>
    </source>
</evidence>
<proteinExistence type="inferred from homology"/>
<dbReference type="InterPro" id="IPR011009">
    <property type="entry name" value="Kinase-like_dom_sf"/>
</dbReference>
<feature type="binding site" evidence="10">
    <location>
        <position position="33"/>
    </location>
    <ligand>
        <name>ATP</name>
        <dbReference type="ChEBI" id="CHEBI:30616"/>
    </ligand>
</feature>
<dbReference type="Proteomes" id="UP001055712">
    <property type="component" value="Unassembled WGS sequence"/>
</dbReference>
<dbReference type="InterPro" id="IPR008271">
    <property type="entry name" value="Ser/Thr_kinase_AS"/>
</dbReference>
<keyword evidence="5 10" id="KW-0547">Nucleotide-binding</keyword>
<evidence type="ECO:0000256" key="7">
    <source>
        <dbReference type="ARBA" id="ARBA00022840"/>
    </source>
</evidence>
<dbReference type="EC" id="2.7.11.22" evidence="2"/>
<dbReference type="GO" id="GO:0005634">
    <property type="term" value="C:nucleus"/>
    <property type="evidence" value="ECO:0007669"/>
    <property type="project" value="TreeGrafter"/>
</dbReference>
<evidence type="ECO:0000256" key="1">
    <source>
        <dbReference type="ARBA" id="ARBA00006485"/>
    </source>
</evidence>
<evidence type="ECO:0000259" key="12">
    <source>
        <dbReference type="PROSITE" id="PS50011"/>
    </source>
</evidence>
<keyword evidence="14" id="KW-1185">Reference proteome</keyword>
<comment type="similarity">
    <text evidence="1">Belongs to the protein kinase superfamily. CMGC Ser/Thr protein kinase family. CDC2/CDKX subfamily.</text>
</comment>
<dbReference type="PROSITE" id="PS00107">
    <property type="entry name" value="PROTEIN_KINASE_ATP"/>
    <property type="match status" value="1"/>
</dbReference>
<dbReference type="PANTHER" id="PTHR24056">
    <property type="entry name" value="CELL DIVISION PROTEIN KINASE"/>
    <property type="match status" value="1"/>
</dbReference>
<gene>
    <name evidence="13" type="ORF">D9Q98_004307</name>
</gene>
<dbReference type="GO" id="GO:0004693">
    <property type="term" value="F:cyclin-dependent protein serine/threonine kinase activity"/>
    <property type="evidence" value="ECO:0007669"/>
    <property type="project" value="UniProtKB-EC"/>
</dbReference>
<feature type="compositionally biased region" description="Basic residues" evidence="11">
    <location>
        <begin position="682"/>
        <end position="693"/>
    </location>
</feature>
<evidence type="ECO:0000256" key="11">
    <source>
        <dbReference type="SAM" id="MobiDB-lite"/>
    </source>
</evidence>
<name>A0A9D4TSZ0_CHLVU</name>
<organism evidence="13 14">
    <name type="scientific">Chlorella vulgaris</name>
    <name type="common">Green alga</name>
    <dbReference type="NCBI Taxonomy" id="3077"/>
    <lineage>
        <taxon>Eukaryota</taxon>
        <taxon>Viridiplantae</taxon>
        <taxon>Chlorophyta</taxon>
        <taxon>core chlorophytes</taxon>
        <taxon>Trebouxiophyceae</taxon>
        <taxon>Chlorellales</taxon>
        <taxon>Chlorellaceae</taxon>
        <taxon>Chlorella clade</taxon>
        <taxon>Chlorella</taxon>
    </lineage>
</organism>
<keyword evidence="4" id="KW-0808">Transferase</keyword>
<dbReference type="InterPro" id="IPR000719">
    <property type="entry name" value="Prot_kinase_dom"/>
</dbReference>
<keyword evidence="3" id="KW-0723">Serine/threonine-protein kinase</keyword>
<feature type="compositionally biased region" description="Gly residues" evidence="11">
    <location>
        <begin position="168"/>
        <end position="181"/>
    </location>
</feature>